<keyword evidence="1" id="KW-0812">Transmembrane</keyword>
<proteinExistence type="predicted"/>
<keyword evidence="5" id="KW-1185">Reference proteome</keyword>
<feature type="domain" description="FecR N-terminal" evidence="3">
    <location>
        <begin position="22"/>
        <end position="63"/>
    </location>
</feature>
<dbReference type="Proteomes" id="UP000024816">
    <property type="component" value="Unassembled WGS sequence"/>
</dbReference>
<dbReference type="eggNOG" id="COG3712">
    <property type="taxonomic scope" value="Bacteria"/>
</dbReference>
<dbReference type="Pfam" id="PF16220">
    <property type="entry name" value="DUF4880"/>
    <property type="match status" value="1"/>
</dbReference>
<dbReference type="PATRIC" id="fig|1280952.3.peg.2397"/>
<dbReference type="InterPro" id="IPR012373">
    <property type="entry name" value="Ferrdict_sens_TM"/>
</dbReference>
<dbReference type="InterPro" id="IPR032623">
    <property type="entry name" value="FecR_N"/>
</dbReference>
<evidence type="ECO:0000313" key="4">
    <source>
        <dbReference type="EMBL" id="KCZ87719.1"/>
    </source>
</evidence>
<protein>
    <submittedName>
        <fullName evidence="4">Sigma factor regulatory protein FecR/PupR family</fullName>
    </submittedName>
</protein>
<dbReference type="OrthoDB" id="636724at2"/>
<accession>A0A059FAS5</accession>
<dbReference type="Gene3D" id="3.55.50.30">
    <property type="match status" value="1"/>
</dbReference>
<comment type="caution">
    <text evidence="4">The sequence shown here is derived from an EMBL/GenBank/DDBJ whole genome shotgun (WGS) entry which is preliminary data.</text>
</comment>
<dbReference type="InterPro" id="IPR006860">
    <property type="entry name" value="FecR"/>
</dbReference>
<gene>
    <name evidence="4" type="ORF">HJA_11984</name>
</gene>
<keyword evidence="1" id="KW-0472">Membrane</keyword>
<dbReference type="Pfam" id="PF04773">
    <property type="entry name" value="FecR"/>
    <property type="match status" value="1"/>
</dbReference>
<sequence>MKRPATPVPPVKSESAKALDAEARAWVLYFASGENTPEKERAFAVWLAASPDHGAAFERAGQLWDAIADVDDVENILTDHNNIKTLQPRRTMSRRLLLGGGLAAGLACAVGIGLMSFQPAPPEDILLATARGEIRTFTLSDGSKLTLGGASHVRGKFTARTRALQLVDGNAYFDIARDESRPLTVDTGSVQVRVLGTRFDIKKRTGQVSVSVDSGHVRVMADAAARDLHAGDRIVSTAALRLGPVEPFDTEKELSWRSGRLSFVDAPLRDIVADMNQYSDRPVRLAPGAPADLRLTLSFSIQQIGQVLAGLDTAYPIDVREDDTEIVISEGL</sequence>
<dbReference type="EMBL" id="ARYJ01000007">
    <property type="protein sequence ID" value="KCZ87719.1"/>
    <property type="molecule type" value="Genomic_DNA"/>
</dbReference>
<reference evidence="4 5" key="1">
    <citation type="journal article" date="2014" name="Antonie Van Leeuwenhoek">
        <title>Hyphomonas beringensis sp. nov. and Hyphomonas chukchiensis sp. nov., isolated from surface seawater of the Bering Sea and Chukchi Sea.</title>
        <authorList>
            <person name="Li C."/>
            <person name="Lai Q."/>
            <person name="Li G."/>
            <person name="Dong C."/>
            <person name="Wang J."/>
            <person name="Liao Y."/>
            <person name="Shao Z."/>
        </authorList>
    </citation>
    <scope>NUCLEOTIDE SEQUENCE [LARGE SCALE GENOMIC DNA]</scope>
    <source>
        <strain evidence="4 5">VP2</strain>
    </source>
</reference>
<dbReference type="Gene3D" id="2.60.120.1440">
    <property type="match status" value="1"/>
</dbReference>
<evidence type="ECO:0000256" key="1">
    <source>
        <dbReference type="SAM" id="Phobius"/>
    </source>
</evidence>
<organism evidence="4 5">
    <name type="scientific">Hyphomonas jannaschiana VP2</name>
    <dbReference type="NCBI Taxonomy" id="1280952"/>
    <lineage>
        <taxon>Bacteria</taxon>
        <taxon>Pseudomonadati</taxon>
        <taxon>Pseudomonadota</taxon>
        <taxon>Alphaproteobacteria</taxon>
        <taxon>Hyphomonadales</taxon>
        <taxon>Hyphomonadaceae</taxon>
        <taxon>Hyphomonas</taxon>
    </lineage>
</organism>
<dbReference type="PIRSF" id="PIRSF018266">
    <property type="entry name" value="FecR"/>
    <property type="match status" value="1"/>
</dbReference>
<dbReference type="STRING" id="1280952.HJA_11984"/>
<evidence type="ECO:0000259" key="2">
    <source>
        <dbReference type="Pfam" id="PF04773"/>
    </source>
</evidence>
<dbReference type="GO" id="GO:0016989">
    <property type="term" value="F:sigma factor antagonist activity"/>
    <property type="evidence" value="ECO:0007669"/>
    <property type="project" value="TreeGrafter"/>
</dbReference>
<feature type="transmembrane region" description="Helical" evidence="1">
    <location>
        <begin position="96"/>
        <end position="117"/>
    </location>
</feature>
<evidence type="ECO:0000259" key="3">
    <source>
        <dbReference type="Pfam" id="PF16220"/>
    </source>
</evidence>
<keyword evidence="1" id="KW-1133">Transmembrane helix</keyword>
<feature type="domain" description="FecR protein" evidence="2">
    <location>
        <begin position="127"/>
        <end position="218"/>
    </location>
</feature>
<evidence type="ECO:0000313" key="5">
    <source>
        <dbReference type="Proteomes" id="UP000024816"/>
    </source>
</evidence>
<dbReference type="AlphaFoldDB" id="A0A059FAS5"/>
<dbReference type="PANTHER" id="PTHR30273:SF2">
    <property type="entry name" value="PROTEIN FECR"/>
    <property type="match status" value="1"/>
</dbReference>
<dbReference type="PANTHER" id="PTHR30273">
    <property type="entry name" value="PERIPLASMIC SIGNAL SENSOR AND SIGMA FACTOR ACTIVATOR FECR-RELATED"/>
    <property type="match status" value="1"/>
</dbReference>
<name>A0A059FAS5_9PROT</name>